<evidence type="ECO:0000313" key="10">
    <source>
        <dbReference type="Proteomes" id="UP000184251"/>
    </source>
</evidence>
<name>A0A1M4TFY6_9FIRM</name>
<feature type="transmembrane region" description="Helical" evidence="8">
    <location>
        <begin position="193"/>
        <end position="212"/>
    </location>
</feature>
<reference evidence="9 10" key="1">
    <citation type="submission" date="2016-11" db="EMBL/GenBank/DDBJ databases">
        <authorList>
            <person name="Jaros S."/>
            <person name="Januszkiewicz K."/>
            <person name="Wedrychowicz H."/>
        </authorList>
    </citation>
    <scope>NUCLEOTIDE SEQUENCE [LARGE SCALE GENOMIC DNA]</scope>
    <source>
        <strain evidence="9 10">DSM 14828</strain>
    </source>
</reference>
<feature type="transmembrane region" description="Helical" evidence="8">
    <location>
        <begin position="104"/>
        <end position="123"/>
    </location>
</feature>
<evidence type="ECO:0000256" key="5">
    <source>
        <dbReference type="ARBA" id="ARBA00022692"/>
    </source>
</evidence>
<dbReference type="STRING" id="1120975.SAMN02746064_00480"/>
<protein>
    <submittedName>
        <fullName evidence="9">Uncharacterized protein</fullName>
    </submittedName>
</protein>
<feature type="transmembrane region" description="Helical" evidence="8">
    <location>
        <begin position="162"/>
        <end position="181"/>
    </location>
</feature>
<feature type="transmembrane region" description="Helical" evidence="8">
    <location>
        <begin position="44"/>
        <end position="60"/>
    </location>
</feature>
<keyword evidence="7 8" id="KW-0472">Membrane</keyword>
<evidence type="ECO:0000256" key="2">
    <source>
        <dbReference type="ARBA" id="ARBA00010145"/>
    </source>
</evidence>
<dbReference type="Proteomes" id="UP000184251">
    <property type="component" value="Unassembled WGS sequence"/>
</dbReference>
<evidence type="ECO:0000256" key="3">
    <source>
        <dbReference type="ARBA" id="ARBA00022448"/>
    </source>
</evidence>
<dbReference type="PANTHER" id="PTHR36838:SF1">
    <property type="entry name" value="SLR1864 PROTEIN"/>
    <property type="match status" value="1"/>
</dbReference>
<evidence type="ECO:0000256" key="8">
    <source>
        <dbReference type="SAM" id="Phobius"/>
    </source>
</evidence>
<feature type="transmembrane region" description="Helical" evidence="8">
    <location>
        <begin position="129"/>
        <end position="150"/>
    </location>
</feature>
<dbReference type="Gene3D" id="1.20.1530.20">
    <property type="match status" value="1"/>
</dbReference>
<feature type="transmembrane region" description="Helical" evidence="8">
    <location>
        <begin position="66"/>
        <end position="92"/>
    </location>
</feature>
<dbReference type="Pfam" id="PF03547">
    <property type="entry name" value="Mem_trans"/>
    <property type="match status" value="1"/>
</dbReference>
<dbReference type="RefSeq" id="WP_073269479.1">
    <property type="nucleotide sequence ID" value="NZ_FQTU01000002.1"/>
</dbReference>
<accession>A0A1M4TFY6</accession>
<keyword evidence="6 8" id="KW-1133">Transmembrane helix</keyword>
<evidence type="ECO:0000256" key="7">
    <source>
        <dbReference type="ARBA" id="ARBA00023136"/>
    </source>
</evidence>
<proteinExistence type="inferred from homology"/>
<feature type="transmembrane region" description="Helical" evidence="8">
    <location>
        <begin position="6"/>
        <end position="23"/>
    </location>
</feature>
<gene>
    <name evidence="9" type="ORF">SAMN02746064_00480</name>
</gene>
<dbReference type="InterPro" id="IPR004776">
    <property type="entry name" value="Mem_transp_PIN-like"/>
</dbReference>
<dbReference type="OrthoDB" id="9798064at2"/>
<dbReference type="AlphaFoldDB" id="A0A1M4TFY6"/>
<keyword evidence="3" id="KW-0813">Transport</keyword>
<keyword evidence="5 8" id="KW-0812">Transmembrane</keyword>
<dbReference type="EMBL" id="FQTU01000002">
    <property type="protein sequence ID" value="SHE43356.1"/>
    <property type="molecule type" value="Genomic_DNA"/>
</dbReference>
<comment type="similarity">
    <text evidence="2">Belongs to the auxin efflux carrier (TC 2.A.69) family.</text>
</comment>
<dbReference type="InterPro" id="IPR038770">
    <property type="entry name" value="Na+/solute_symporter_sf"/>
</dbReference>
<sequence length="308" mass="34121">MNFYNVFLSIFTLFAIGITGYVTRKINLIGKEMADNIPKFITHVTMPALIISSMQLPFSWDRLGDVGGILLIAIPAYGLQFLVAGIIPWILGVRKSWDKGVYQFMMIFSNAAFMGFPVLMSIFGQESIFYAALFNLPFNALVFTVGVYLMEKGKSKFKLKSLLSPALVGTVIGFMLFIFSVEIPEIALKPLSLVGDLTTPLSMIFIGSSLATVNFKNIFSNRNLYIVSLFRLVIMPVVLLFALKNHVSNELLLGIPVIITAMPVAALCAILAKTYENNVDLASEGTFMTTFFSLFTIPLVVWIFTLVV</sequence>
<feature type="transmembrane region" description="Helical" evidence="8">
    <location>
        <begin position="287"/>
        <end position="307"/>
    </location>
</feature>
<evidence type="ECO:0000256" key="1">
    <source>
        <dbReference type="ARBA" id="ARBA00004651"/>
    </source>
</evidence>
<comment type="subcellular location">
    <subcellularLocation>
        <location evidence="1">Cell membrane</location>
        <topology evidence="1">Multi-pass membrane protein</topology>
    </subcellularLocation>
</comment>
<evidence type="ECO:0000256" key="4">
    <source>
        <dbReference type="ARBA" id="ARBA00022475"/>
    </source>
</evidence>
<feature type="transmembrane region" description="Helical" evidence="8">
    <location>
        <begin position="255"/>
        <end position="275"/>
    </location>
</feature>
<feature type="transmembrane region" description="Helical" evidence="8">
    <location>
        <begin position="224"/>
        <end position="243"/>
    </location>
</feature>
<evidence type="ECO:0000256" key="6">
    <source>
        <dbReference type="ARBA" id="ARBA00022989"/>
    </source>
</evidence>
<evidence type="ECO:0000313" key="9">
    <source>
        <dbReference type="EMBL" id="SHE43356.1"/>
    </source>
</evidence>
<keyword evidence="10" id="KW-1185">Reference proteome</keyword>
<organism evidence="9 10">
    <name type="scientific">Alkalibacter saccharofermentans DSM 14828</name>
    <dbReference type="NCBI Taxonomy" id="1120975"/>
    <lineage>
        <taxon>Bacteria</taxon>
        <taxon>Bacillati</taxon>
        <taxon>Bacillota</taxon>
        <taxon>Clostridia</taxon>
        <taxon>Eubacteriales</taxon>
        <taxon>Eubacteriaceae</taxon>
        <taxon>Alkalibacter</taxon>
    </lineage>
</organism>
<dbReference type="GO" id="GO:0055085">
    <property type="term" value="P:transmembrane transport"/>
    <property type="evidence" value="ECO:0007669"/>
    <property type="project" value="InterPro"/>
</dbReference>
<dbReference type="PANTHER" id="PTHR36838">
    <property type="entry name" value="AUXIN EFFLUX CARRIER FAMILY PROTEIN"/>
    <property type="match status" value="1"/>
</dbReference>
<dbReference type="GO" id="GO:0005886">
    <property type="term" value="C:plasma membrane"/>
    <property type="evidence" value="ECO:0007669"/>
    <property type="project" value="UniProtKB-SubCell"/>
</dbReference>
<keyword evidence="4" id="KW-1003">Cell membrane</keyword>